<accession>A0AA88HYE7</accession>
<dbReference type="EMBL" id="JAVRJZ010000011">
    <property type="protein sequence ID" value="KAK2716511.1"/>
    <property type="molecule type" value="Genomic_DNA"/>
</dbReference>
<dbReference type="AlphaFoldDB" id="A0AA88HYE7"/>
<dbReference type="Gene3D" id="1.20.1270.50">
    <property type="entry name" value="Glycoside hydrolase family 38, central domain"/>
    <property type="match status" value="1"/>
</dbReference>
<dbReference type="PANTHER" id="PTHR11607:SF3">
    <property type="entry name" value="LYSOSOMAL ALPHA-MANNOSIDASE"/>
    <property type="match status" value="1"/>
</dbReference>
<dbReference type="SUPFAM" id="SSF88713">
    <property type="entry name" value="Glycoside hydrolase/deacetylase"/>
    <property type="match status" value="4"/>
</dbReference>
<comment type="caution">
    <text evidence="3">The sequence shown here is derived from an EMBL/GenBank/DDBJ whole genome shotgun (WGS) entry which is preliminary data.</text>
</comment>
<evidence type="ECO:0000256" key="2">
    <source>
        <dbReference type="ARBA" id="ARBA00023295"/>
    </source>
</evidence>
<dbReference type="InterPro" id="IPR050843">
    <property type="entry name" value="Glycosyl_Hydrlase_38"/>
</dbReference>
<dbReference type="InterPro" id="IPR036691">
    <property type="entry name" value="Endo/exonu/phosph_ase_sf"/>
</dbReference>
<dbReference type="SUPFAM" id="SSF88688">
    <property type="entry name" value="Families 57/38 glycoside transferase middle domain"/>
    <property type="match status" value="1"/>
</dbReference>
<dbReference type="InterPro" id="IPR011330">
    <property type="entry name" value="Glyco_hydro/deAcase_b/a-brl"/>
</dbReference>
<dbReference type="SUPFAM" id="SSF56219">
    <property type="entry name" value="DNase I-like"/>
    <property type="match status" value="1"/>
</dbReference>
<proteinExistence type="predicted"/>
<dbReference type="CDD" id="cd09076">
    <property type="entry name" value="L1-EN"/>
    <property type="match status" value="1"/>
</dbReference>
<evidence type="ECO:0000256" key="1">
    <source>
        <dbReference type="ARBA" id="ARBA00022801"/>
    </source>
</evidence>
<dbReference type="InterPro" id="IPR037094">
    <property type="entry name" value="Glyco_hydro_38_cen_sf"/>
</dbReference>
<evidence type="ECO:0000313" key="3">
    <source>
        <dbReference type="EMBL" id="KAK2716511.1"/>
    </source>
</evidence>
<protein>
    <submittedName>
        <fullName evidence="3">Uncharacterized protein</fullName>
    </submittedName>
</protein>
<dbReference type="GO" id="GO:0006013">
    <property type="term" value="P:mannose metabolic process"/>
    <property type="evidence" value="ECO:0007669"/>
    <property type="project" value="InterPro"/>
</dbReference>
<keyword evidence="2" id="KW-0326">Glycosidase</keyword>
<keyword evidence="4" id="KW-1185">Reference proteome</keyword>
<keyword evidence="1" id="KW-0378">Hydrolase</keyword>
<sequence>MSQLSKTEQVLREMKQYNIDILALSGISWKGVGQETLDHGYVQLYSGEDNHHQAGVGLMMSPAACRPMLKWTPINERILVARFATKHTMLSVIVCYAPANEADDDVKDSFYETLQAVTKDIPKHDVLCVVGDLNAKVGADRKYCPEVLGPHGLGQINENGALLVDFALSNDLVVEGEWDAQFKNYKKLFEYMNAQEDWHVQAQFGTLADYFEDAHQESARLSPIRMYNTEGEWDAQFKNYKKLFEYMNAQEDWHVQAQFGTLADYFEDAHQESARLSPIRMYNTEGEWDAQFKNYKKLFEYMNAQEDWHVQAQFGTLADYFEDAHQESARLSPIRMYNTEGEWDAQFKNYKKLFEYMNAQEDWHVQAQFGTLADYFEDAHQESARLSPIRMSDASQFFPLFAGDFFTYADERDHYWSGYYTSRPFYKNLDRYLEHYL</sequence>
<organism evidence="3 4">
    <name type="scientific">Artemia franciscana</name>
    <name type="common">Brine shrimp</name>
    <name type="synonym">Artemia sanfranciscana</name>
    <dbReference type="NCBI Taxonomy" id="6661"/>
    <lineage>
        <taxon>Eukaryota</taxon>
        <taxon>Metazoa</taxon>
        <taxon>Ecdysozoa</taxon>
        <taxon>Arthropoda</taxon>
        <taxon>Crustacea</taxon>
        <taxon>Branchiopoda</taxon>
        <taxon>Anostraca</taxon>
        <taxon>Artemiidae</taxon>
        <taxon>Artemia</taxon>
    </lineage>
</organism>
<dbReference type="Proteomes" id="UP001187531">
    <property type="component" value="Unassembled WGS sequence"/>
</dbReference>
<dbReference type="GO" id="GO:0006491">
    <property type="term" value="P:N-glycan processing"/>
    <property type="evidence" value="ECO:0007669"/>
    <property type="project" value="TreeGrafter"/>
</dbReference>
<dbReference type="GO" id="GO:0004559">
    <property type="term" value="F:alpha-mannosidase activity"/>
    <property type="evidence" value="ECO:0007669"/>
    <property type="project" value="InterPro"/>
</dbReference>
<reference evidence="3" key="1">
    <citation type="submission" date="2023-07" db="EMBL/GenBank/DDBJ databases">
        <title>Chromosome-level genome assembly of Artemia franciscana.</title>
        <authorList>
            <person name="Jo E."/>
        </authorList>
    </citation>
    <scope>NUCLEOTIDE SEQUENCE</scope>
    <source>
        <tissue evidence="3">Whole body</tissue>
    </source>
</reference>
<evidence type="ECO:0000313" key="4">
    <source>
        <dbReference type="Proteomes" id="UP001187531"/>
    </source>
</evidence>
<gene>
    <name evidence="3" type="ORF">QYM36_006863</name>
</gene>
<dbReference type="GO" id="GO:0000139">
    <property type="term" value="C:Golgi membrane"/>
    <property type="evidence" value="ECO:0007669"/>
    <property type="project" value="TreeGrafter"/>
</dbReference>
<dbReference type="PANTHER" id="PTHR11607">
    <property type="entry name" value="ALPHA-MANNOSIDASE"/>
    <property type="match status" value="1"/>
</dbReference>
<dbReference type="Gene3D" id="3.20.110.10">
    <property type="entry name" value="Glycoside hydrolase 38, N terminal domain"/>
    <property type="match status" value="3"/>
</dbReference>
<dbReference type="InterPro" id="IPR027291">
    <property type="entry name" value="Glyco_hydro_38_N_sf"/>
</dbReference>
<dbReference type="InterPro" id="IPR028995">
    <property type="entry name" value="Glyco_hydro_57/38_cen_sf"/>
</dbReference>
<dbReference type="Gene3D" id="3.60.10.10">
    <property type="entry name" value="Endonuclease/exonuclease/phosphatase"/>
    <property type="match status" value="1"/>
</dbReference>
<name>A0AA88HYE7_ARTSF</name>